<feature type="compositionally biased region" description="Basic and acidic residues" evidence="1">
    <location>
        <begin position="375"/>
        <end position="425"/>
    </location>
</feature>
<dbReference type="RefSeq" id="WP_377558705.1">
    <property type="nucleotide sequence ID" value="NZ_JBHUHQ010000041.1"/>
</dbReference>
<keyword evidence="5" id="KW-1185">Reference proteome</keyword>
<keyword evidence="2" id="KW-0472">Membrane</keyword>
<keyword evidence="2" id="KW-1133">Transmembrane helix</keyword>
<feature type="region of interest" description="Disordered" evidence="1">
    <location>
        <begin position="237"/>
        <end position="425"/>
    </location>
</feature>
<evidence type="ECO:0000256" key="2">
    <source>
        <dbReference type="SAM" id="Phobius"/>
    </source>
</evidence>
<feature type="compositionally biased region" description="Basic and acidic residues" evidence="1">
    <location>
        <begin position="322"/>
        <end position="360"/>
    </location>
</feature>
<evidence type="ECO:0000313" key="4">
    <source>
        <dbReference type="EMBL" id="MFD2046654.1"/>
    </source>
</evidence>
<organism evidence="4 5">
    <name type="scientific">Ornithinibacillus salinisoli</name>
    <dbReference type="NCBI Taxonomy" id="1848459"/>
    <lineage>
        <taxon>Bacteria</taxon>
        <taxon>Bacillati</taxon>
        <taxon>Bacillota</taxon>
        <taxon>Bacilli</taxon>
        <taxon>Bacillales</taxon>
        <taxon>Bacillaceae</taxon>
        <taxon>Ornithinibacillus</taxon>
    </lineage>
</organism>
<dbReference type="InterPro" id="IPR055431">
    <property type="entry name" value="RsgI_M"/>
</dbReference>
<proteinExistence type="predicted"/>
<name>A0ABW4W4L9_9BACI</name>
<dbReference type="EMBL" id="JBHUHQ010000041">
    <property type="protein sequence ID" value="MFD2046654.1"/>
    <property type="molecule type" value="Genomic_DNA"/>
</dbReference>
<dbReference type="Proteomes" id="UP001597383">
    <property type="component" value="Unassembled WGS sequence"/>
</dbReference>
<evidence type="ECO:0000313" key="5">
    <source>
        <dbReference type="Proteomes" id="UP001597383"/>
    </source>
</evidence>
<dbReference type="Pfam" id="PF23750">
    <property type="entry name" value="RsgI_M"/>
    <property type="match status" value="1"/>
</dbReference>
<protein>
    <recommendedName>
        <fullName evidence="3">Anti-sigma factor RsgI-like middle domain-containing protein</fullName>
    </recommendedName>
</protein>
<feature type="compositionally biased region" description="Polar residues" evidence="1">
    <location>
        <begin position="361"/>
        <end position="372"/>
    </location>
</feature>
<keyword evidence="2" id="KW-0812">Transmembrane</keyword>
<accession>A0ABW4W4L9</accession>
<evidence type="ECO:0000256" key="1">
    <source>
        <dbReference type="SAM" id="MobiDB-lite"/>
    </source>
</evidence>
<sequence>MKKHTIEGIVTKVTETEYVLLCKDGTFKNILRTEDDMPMIGERRTYSTKVNTIPIKLVSTIGMVAILFIAFLSNSMIQDQSETHYIAAIDINPSIEAHLDQNLNVLELSPLNTDGKQIVDTINFDDLDFYQVVELIVSESIANDYLTVEEKGRIETSIVKVANDTDPDIDNELKEVLQTQLERHNIVADVQVFNETKKLYEEAEHENISMNKYRHFQALREKGIVQDIQEVKEKSVKQLQEMNSEEDKKRSPADEVEHGKSVGEDHEPNSESKQDHTRSESNKKTNQPNKKPSIQDKEEPPNDKAIKEKDRKNKSNQKKPTPKNETKPITTPKKDNRPDEESGNDKDEKEEKEEQKKPEANNRQSNDTNPGKSETGMENKSKPEEKEENKEESATEKETPTGEENMQSRDENAKENPPSRDQSKP</sequence>
<evidence type="ECO:0000259" key="3">
    <source>
        <dbReference type="Pfam" id="PF23750"/>
    </source>
</evidence>
<reference evidence="5" key="1">
    <citation type="journal article" date="2019" name="Int. J. Syst. Evol. Microbiol.">
        <title>The Global Catalogue of Microorganisms (GCM) 10K type strain sequencing project: providing services to taxonomists for standard genome sequencing and annotation.</title>
        <authorList>
            <consortium name="The Broad Institute Genomics Platform"/>
            <consortium name="The Broad Institute Genome Sequencing Center for Infectious Disease"/>
            <person name="Wu L."/>
            <person name="Ma J."/>
        </authorList>
    </citation>
    <scope>NUCLEOTIDE SEQUENCE [LARGE SCALE GENOMIC DNA]</scope>
    <source>
        <strain evidence="5">R28</strain>
    </source>
</reference>
<comment type="caution">
    <text evidence="4">The sequence shown here is derived from an EMBL/GenBank/DDBJ whole genome shotgun (WGS) entry which is preliminary data.</text>
</comment>
<feature type="compositionally biased region" description="Basic and acidic residues" evidence="1">
    <location>
        <begin position="245"/>
        <end position="283"/>
    </location>
</feature>
<feature type="transmembrane region" description="Helical" evidence="2">
    <location>
        <begin position="53"/>
        <end position="72"/>
    </location>
</feature>
<feature type="domain" description="Anti-sigma factor RsgI-like middle" evidence="3">
    <location>
        <begin position="88"/>
        <end position="217"/>
    </location>
</feature>
<feature type="compositionally biased region" description="Basic and acidic residues" evidence="1">
    <location>
        <begin position="293"/>
        <end position="313"/>
    </location>
</feature>
<gene>
    <name evidence="4" type="ORF">ACFSJF_20520</name>
</gene>